<keyword evidence="11 14" id="KW-0832">Ubl conjugation</keyword>
<dbReference type="Gene3D" id="3.80.10.10">
    <property type="entry name" value="Ribonuclease Inhibitor"/>
    <property type="match status" value="1"/>
</dbReference>
<dbReference type="EC" id="2.3.2.27" evidence="5"/>
<dbReference type="PANTHER" id="PTHR47114">
    <property type="match status" value="1"/>
</dbReference>
<comment type="PTM">
    <text evidence="14">Ubiquitinated in the presence of host E1 ubiquitin-activating enzyme, E2 ubiquitin-conjugating enzyme and ubiquitin.</text>
</comment>
<evidence type="ECO:0000256" key="4">
    <source>
        <dbReference type="ARBA" id="ARBA00009868"/>
    </source>
</evidence>
<evidence type="ECO:0000256" key="2">
    <source>
        <dbReference type="ARBA" id="ARBA00004192"/>
    </source>
</evidence>
<dbReference type="GO" id="GO:0030430">
    <property type="term" value="C:host cell cytoplasm"/>
    <property type="evidence" value="ECO:0007669"/>
    <property type="project" value="UniProtKB-SubCell"/>
</dbReference>
<dbReference type="InterPro" id="IPR029487">
    <property type="entry name" value="NEL_dom"/>
</dbReference>
<dbReference type="PROSITE" id="PS52053">
    <property type="entry name" value="NEL"/>
    <property type="match status" value="1"/>
</dbReference>
<proteinExistence type="inferred from homology"/>
<dbReference type="Proteomes" id="UP000268230">
    <property type="component" value="Chromosome"/>
</dbReference>
<dbReference type="Gene3D" id="1.20.58.360">
    <property type="entry name" value="Shigella T3SS effector IpaH defines"/>
    <property type="match status" value="1"/>
</dbReference>
<keyword evidence="9" id="KW-0677">Repeat</keyword>
<evidence type="ECO:0000256" key="13">
    <source>
        <dbReference type="ARBA" id="ARBA00023200"/>
    </source>
</evidence>
<keyword evidence="7" id="KW-0433">Leucine-rich repeat</keyword>
<evidence type="ECO:0000256" key="7">
    <source>
        <dbReference type="ARBA" id="ARBA00022614"/>
    </source>
</evidence>
<evidence type="ECO:0000256" key="11">
    <source>
        <dbReference type="ARBA" id="ARBA00022843"/>
    </source>
</evidence>
<evidence type="ECO:0000256" key="14">
    <source>
        <dbReference type="PROSITE-ProRule" id="PRU01398"/>
    </source>
</evidence>
<sequence>MSGTPLPSATDAFIAQQLPAWLRSASVDQLQALRARFQAHRATQDRLAEAWRQIESPIDFARPLFERMLSRGLGIAQPLEILRWEEAFQGFKRGTSPFLPEIAMPGGTISRVTLREPALQRLLQNFEQGQAFFPGTGLAQGAALQGEGPDLPLPVALDKLVEQCRSLDVGQRYQEHLQARLDAELRRQIADDGRLGLGVAAQIAAMKQEIDEDVLSLLLKACDGQLITHPDSAFISVQTLDLLDCPVDGALLFVLSDDLAGNVVKGLVCYLPGAPQAVLKGYDSWAQMNAGLGTLVKDPAFQGYLLQRVALGQRARFITTLRTRVQDSSPDMQPRGKVSRHDVFAALAQRQVERILQDACLLVVPTRQVDAAASRRRREELEEVGLTLLNLAAFFVPGVGELLLAKMLQETLTQVYEGVADWSKGRDHEALEHLLNVAQTVVGNTLVAGGAVAARRFVGSAFVDGLKPVTVMPGKERLWSDDLQPYRTAGLPGSATLTERGLYGDGQRHWWRDADDYYEVQQARPGANWSLRHPGNDAAYGPELVSNGERAWRLAHDEPQAWSGSRRMLGVLWPGAQARSPERVAQILKVAGFDEDGLRGLLVENRPLPVTLRDTLERFEVSDAIDAFFTALGRGEVPSGSREYFAWCLHQPEIAGLQEVEQPDAILLHARALRGRLLEHFAVRYVHPDALLGLVQRDFPGLPDAYAAAVLGEATTAQRQRMTEARRVPLALAEKARELLREARLTRALEGFYLQDSHCDETCALVLSLLSRQAAWPQSINLEVRQGSDSGRRLGLIFPEGRPGLLTTLVRNEGRYRLYNDGRASEVEVDEPSGWEQVLLAMLAPSDRQRLGWTGDDAPAKVRQTLQQSLPSSRRDIALSAGISPARPWFNPGRRMPDGRVGYPLSGRGDPRQAMESTFRARVRALYPGIEEAELEVWMADYRQSHTQAFSRLLRHEQQYRDLHESLQAWISEQAEHRAARQRVAQQISRAWQMCAERLVDVRGTGFGMRLSLVGVPAHGLPDIPAGVSFPQVTELVLVHLELQSLPTRFLQCFPNTRSCNLSNNRLSRLPNGLGSMTRLHELRLNNNRIRLDEQSSVVLQPLGQLRLLDVSDNPLGPVDLPLDELRRLRELHARNCRLQRLPADLLWAGYLELADLRDNQIATLQPIVFQTPYSFRRALLLAGNPLPASAHARLMHPGSAMLEPVNEGAAGTTQEVTVEQARQIWVGREDGLLRERREQQWDLLAAEPESEALLQLFAELTGTSDYREAREDLGNRLWDMIEAASEQSALREELFNWAGSGRTCADSVIGCFSALEVRVQVAQMLRRADAGQAEGRRLEMARRLFRLEQVQAYARADLPRVERALRRQYPDESVDEVEVDLAYRIGLAERLSLPRQPRTMQFRSMAHVGDEQLADAERSVRAAEANGEVLARFISQRDFWQAYLKQQHATSLDEVQEPFFADLERLDERRIAGEINEGGYLAQADALRQALLEAEQAWYLRLTREALARVAPGER</sequence>
<evidence type="ECO:0000256" key="8">
    <source>
        <dbReference type="ARBA" id="ARBA00022679"/>
    </source>
</evidence>
<evidence type="ECO:0000256" key="3">
    <source>
        <dbReference type="ARBA" id="ARBA00004613"/>
    </source>
</evidence>
<organism evidence="16 17">
    <name type="scientific">Pseudomonas entomophila</name>
    <dbReference type="NCBI Taxonomy" id="312306"/>
    <lineage>
        <taxon>Bacteria</taxon>
        <taxon>Pseudomonadati</taxon>
        <taxon>Pseudomonadota</taxon>
        <taxon>Gammaproteobacteria</taxon>
        <taxon>Pseudomonadales</taxon>
        <taxon>Pseudomonadaceae</taxon>
        <taxon>Pseudomonas</taxon>
    </lineage>
</organism>
<comment type="similarity">
    <text evidence="4 14">Belongs to the LRR-containing bacterial E3 ligase family.</text>
</comment>
<dbReference type="Pfam" id="PF20178">
    <property type="entry name" value="ToxA_N"/>
    <property type="match status" value="1"/>
</dbReference>
<comment type="catalytic activity">
    <reaction evidence="1">
        <text>S-ubiquitinyl-[E2 ubiquitin-conjugating enzyme]-L-cysteine + [acceptor protein]-L-lysine = [E2 ubiquitin-conjugating enzyme]-L-cysteine + N(6)-ubiquitinyl-[acceptor protein]-L-lysine.</text>
        <dbReference type="EC" id="2.3.2.27"/>
    </reaction>
</comment>
<feature type="domain" description="NEL" evidence="15">
    <location>
        <begin position="1218"/>
        <end position="1516"/>
    </location>
</feature>
<evidence type="ECO:0000313" key="17">
    <source>
        <dbReference type="Proteomes" id="UP000268230"/>
    </source>
</evidence>
<dbReference type="KEGG" id="pory:EJA05_19095"/>
<dbReference type="Pfam" id="PF14496">
    <property type="entry name" value="NEL"/>
    <property type="match status" value="1"/>
</dbReference>
<comment type="subcellular location">
    <subcellularLocation>
        <location evidence="2">Host cytoplasm</location>
    </subcellularLocation>
    <subcellularLocation>
        <location evidence="3">Secreted</location>
    </subcellularLocation>
</comment>
<evidence type="ECO:0000256" key="10">
    <source>
        <dbReference type="ARBA" id="ARBA00022786"/>
    </source>
</evidence>
<protein>
    <recommendedName>
        <fullName evidence="5">RING-type E3 ubiquitin transferase</fullName>
        <ecNumber evidence="5">2.3.2.27</ecNumber>
    </recommendedName>
</protein>
<name>A0A3S8UMR8_9PSED</name>
<dbReference type="InterPro" id="IPR046673">
    <property type="entry name" value="ToxA_N"/>
</dbReference>
<evidence type="ECO:0000259" key="15">
    <source>
        <dbReference type="PROSITE" id="PS52053"/>
    </source>
</evidence>
<evidence type="ECO:0000256" key="1">
    <source>
        <dbReference type="ARBA" id="ARBA00000900"/>
    </source>
</evidence>
<feature type="active site" description="Glycyl thioester intermediate" evidence="14">
    <location>
        <position position="1305"/>
    </location>
</feature>
<keyword evidence="12" id="KW-0843">Virulence</keyword>
<dbReference type="EMBL" id="CP034338">
    <property type="protein sequence ID" value="AZL69695.1"/>
    <property type="molecule type" value="Genomic_DNA"/>
</dbReference>
<dbReference type="PANTHER" id="PTHR47114:SF2">
    <property type="entry name" value="OLIGODENDROCYTE-MYELIN GLYCOPROTEIN"/>
    <property type="match status" value="1"/>
</dbReference>
<keyword evidence="8 14" id="KW-0808">Transferase</keyword>
<dbReference type="SUPFAM" id="SSF52058">
    <property type="entry name" value="L domain-like"/>
    <property type="match status" value="1"/>
</dbReference>
<gene>
    <name evidence="16" type="ORF">EJA05_19095</name>
</gene>
<evidence type="ECO:0000313" key="16">
    <source>
        <dbReference type="EMBL" id="AZL69695.1"/>
    </source>
</evidence>
<keyword evidence="13 14" id="KW-1035">Host cytoplasm</keyword>
<dbReference type="GO" id="GO:0016567">
    <property type="term" value="P:protein ubiquitination"/>
    <property type="evidence" value="ECO:0007669"/>
    <property type="project" value="InterPro"/>
</dbReference>
<dbReference type="InterPro" id="IPR032675">
    <property type="entry name" value="LRR_dom_sf"/>
</dbReference>
<evidence type="ECO:0000256" key="12">
    <source>
        <dbReference type="ARBA" id="ARBA00023026"/>
    </source>
</evidence>
<evidence type="ECO:0000256" key="6">
    <source>
        <dbReference type="ARBA" id="ARBA00022525"/>
    </source>
</evidence>
<keyword evidence="10 14" id="KW-0833">Ubl conjugation pathway</keyword>
<dbReference type="InterPro" id="IPR051071">
    <property type="entry name" value="LRR-bact_E3_ubiq_ligases"/>
</dbReference>
<evidence type="ECO:0000256" key="5">
    <source>
        <dbReference type="ARBA" id="ARBA00012483"/>
    </source>
</evidence>
<dbReference type="GO" id="GO:0005576">
    <property type="term" value="C:extracellular region"/>
    <property type="evidence" value="ECO:0007669"/>
    <property type="project" value="UniProtKB-SubCell"/>
</dbReference>
<dbReference type="GO" id="GO:0061630">
    <property type="term" value="F:ubiquitin protein ligase activity"/>
    <property type="evidence" value="ECO:0007669"/>
    <property type="project" value="UniProtKB-EC"/>
</dbReference>
<reference evidence="16 17" key="1">
    <citation type="submission" date="2018-12" db="EMBL/GenBank/DDBJ databases">
        <authorList>
            <person name="Li S."/>
            <person name="Yang R."/>
            <person name="Chen G."/>
            <person name="Zou L."/>
            <person name="Zhang C."/>
            <person name="Chen Y."/>
            <person name="Liu Z."/>
            <person name="Li Y."/>
            <person name="Yan Y."/>
            <person name="Huang M."/>
            <person name="Chen T."/>
        </authorList>
    </citation>
    <scope>NUCLEOTIDE SEQUENCE [LARGE SCALE GENOMIC DNA]</scope>
    <source>
        <strain evidence="16 17">1257</strain>
    </source>
</reference>
<keyword evidence="6 14" id="KW-0964">Secreted</keyword>
<evidence type="ECO:0000256" key="9">
    <source>
        <dbReference type="ARBA" id="ARBA00022737"/>
    </source>
</evidence>
<accession>A0A3S8UMR8</accession>
<dbReference type="OrthoDB" id="1467561at2"/>